<feature type="transmembrane region" description="Helical" evidence="1">
    <location>
        <begin position="12"/>
        <end position="29"/>
    </location>
</feature>
<dbReference type="EMBL" id="BMYX01000033">
    <property type="protein sequence ID" value="GGY29830.1"/>
    <property type="molecule type" value="Genomic_DNA"/>
</dbReference>
<evidence type="ECO:0000313" key="4">
    <source>
        <dbReference type="Proteomes" id="UP000645257"/>
    </source>
</evidence>
<feature type="domain" description="Acyltransferase 3" evidence="2">
    <location>
        <begin position="6"/>
        <end position="325"/>
    </location>
</feature>
<proteinExistence type="predicted"/>
<gene>
    <name evidence="3" type="ORF">GCM10011289_35900</name>
</gene>
<keyword evidence="1" id="KW-0812">Transmembrane</keyword>
<keyword evidence="1" id="KW-1133">Transmembrane helix</keyword>
<evidence type="ECO:0000259" key="2">
    <source>
        <dbReference type="Pfam" id="PF01757"/>
    </source>
</evidence>
<feature type="transmembrane region" description="Helical" evidence="1">
    <location>
        <begin position="35"/>
        <end position="57"/>
    </location>
</feature>
<keyword evidence="1" id="KW-0472">Membrane</keyword>
<protein>
    <submittedName>
        <fullName evidence="3">Acyltransferase</fullName>
    </submittedName>
</protein>
<dbReference type="Proteomes" id="UP000645257">
    <property type="component" value="Unassembled WGS sequence"/>
</dbReference>
<evidence type="ECO:0000256" key="1">
    <source>
        <dbReference type="SAM" id="Phobius"/>
    </source>
</evidence>
<keyword evidence="4" id="KW-1185">Reference proteome</keyword>
<feature type="transmembrane region" description="Helical" evidence="1">
    <location>
        <begin position="285"/>
        <end position="304"/>
    </location>
</feature>
<feature type="transmembrane region" description="Helical" evidence="1">
    <location>
        <begin position="146"/>
        <end position="167"/>
    </location>
</feature>
<feature type="transmembrane region" description="Helical" evidence="1">
    <location>
        <begin position="216"/>
        <end position="238"/>
    </location>
</feature>
<dbReference type="PANTHER" id="PTHR23028:SF134">
    <property type="entry name" value="PUTATIVE (AFU_ORTHOLOGUE AFUA_4G08520)-RELATED"/>
    <property type="match status" value="1"/>
</dbReference>
<feature type="transmembrane region" description="Helical" evidence="1">
    <location>
        <begin position="78"/>
        <end position="98"/>
    </location>
</feature>
<feature type="transmembrane region" description="Helical" evidence="1">
    <location>
        <begin position="245"/>
        <end position="265"/>
    </location>
</feature>
<feature type="transmembrane region" description="Helical" evidence="1">
    <location>
        <begin position="179"/>
        <end position="204"/>
    </location>
</feature>
<keyword evidence="3" id="KW-0012">Acyltransferase</keyword>
<dbReference type="AlphaFoldDB" id="A0A918P766"/>
<dbReference type="RefSeq" id="WP_268248196.1">
    <property type="nucleotide sequence ID" value="NZ_BMYX01000033.1"/>
</dbReference>
<keyword evidence="3" id="KW-0808">Transferase</keyword>
<dbReference type="PANTHER" id="PTHR23028">
    <property type="entry name" value="ACETYLTRANSFERASE"/>
    <property type="match status" value="1"/>
</dbReference>
<feature type="transmembrane region" description="Helical" evidence="1">
    <location>
        <begin position="311"/>
        <end position="332"/>
    </location>
</feature>
<dbReference type="InterPro" id="IPR002656">
    <property type="entry name" value="Acyl_transf_3_dom"/>
</dbReference>
<dbReference type="GO" id="GO:0016747">
    <property type="term" value="F:acyltransferase activity, transferring groups other than amino-acyl groups"/>
    <property type="evidence" value="ECO:0007669"/>
    <property type="project" value="InterPro"/>
</dbReference>
<organism evidence="3 4">
    <name type="scientific">Paludibacterium paludis</name>
    <dbReference type="NCBI Taxonomy" id="1225769"/>
    <lineage>
        <taxon>Bacteria</taxon>
        <taxon>Pseudomonadati</taxon>
        <taxon>Pseudomonadota</taxon>
        <taxon>Betaproteobacteria</taxon>
        <taxon>Neisseriales</taxon>
        <taxon>Chromobacteriaceae</taxon>
        <taxon>Paludibacterium</taxon>
    </lineage>
</organism>
<dbReference type="Pfam" id="PF01757">
    <property type="entry name" value="Acyl_transf_3"/>
    <property type="match status" value="1"/>
</dbReference>
<dbReference type="InterPro" id="IPR050879">
    <property type="entry name" value="Acyltransferase_3"/>
</dbReference>
<reference evidence="3" key="2">
    <citation type="submission" date="2020-09" db="EMBL/GenBank/DDBJ databases">
        <authorList>
            <person name="Sun Q."/>
            <person name="Kim S."/>
        </authorList>
    </citation>
    <scope>NUCLEOTIDE SEQUENCE</scope>
    <source>
        <strain evidence="3">KCTC 32182</strain>
    </source>
</reference>
<accession>A0A918P766</accession>
<comment type="caution">
    <text evidence="3">The sequence shown here is derived from an EMBL/GenBank/DDBJ whole genome shotgun (WGS) entry which is preliminary data.</text>
</comment>
<name>A0A918P766_9NEIS</name>
<reference evidence="3" key="1">
    <citation type="journal article" date="2014" name="Int. J. Syst. Evol. Microbiol.">
        <title>Complete genome sequence of Corynebacterium casei LMG S-19264T (=DSM 44701T), isolated from a smear-ripened cheese.</title>
        <authorList>
            <consortium name="US DOE Joint Genome Institute (JGI-PGF)"/>
            <person name="Walter F."/>
            <person name="Albersmeier A."/>
            <person name="Kalinowski J."/>
            <person name="Ruckert C."/>
        </authorList>
    </citation>
    <scope>NUCLEOTIDE SEQUENCE</scope>
    <source>
        <strain evidence="3">KCTC 32182</strain>
    </source>
</reference>
<sequence>MRFSHLDGVRGWASLMVLFSHLGPCFLLADLDLTIYPVFSDGALAVYLFFVLSGLVMSIHHFRAPSRERLITAALRRYPRLCLPVLAASLIAVMLVQWDAMWNLPLAKEGGYRWLGQFYAFTPDAKDWLRFSLLDVFFRYDRETTLIPVLWTMQHELVGSMAIFAFLAVAGQSRLRYPLYLAAFAWLVKTESPLVAFLMGMMLADLIASPAGRRLAALRGARAVCIAMLILSLAAAMFRARYATPLHLSVLATGILAAISFNPALQRPFATPLSQQLGAMSFSLYLVHFLVLCSAVSALHLWLLRSGVGQLPAGLLTFATGTVTSLAAARLFQPLEVASMRLARQIGDAVKSVAGLLGGPVLRRAP</sequence>
<evidence type="ECO:0000313" key="3">
    <source>
        <dbReference type="EMBL" id="GGY29830.1"/>
    </source>
</evidence>